<name>A0A518KE17_9BACT</name>
<dbReference type="AlphaFoldDB" id="A0A518KE17"/>
<organism evidence="1 2">
    <name type="scientific">Botrimarina mediterranea</name>
    <dbReference type="NCBI Taxonomy" id="2528022"/>
    <lineage>
        <taxon>Bacteria</taxon>
        <taxon>Pseudomonadati</taxon>
        <taxon>Planctomycetota</taxon>
        <taxon>Planctomycetia</taxon>
        <taxon>Pirellulales</taxon>
        <taxon>Lacipirellulaceae</taxon>
        <taxon>Botrimarina</taxon>
    </lineage>
</organism>
<dbReference type="Proteomes" id="UP000316426">
    <property type="component" value="Chromosome"/>
</dbReference>
<dbReference type="EMBL" id="CP036349">
    <property type="protein sequence ID" value="QDV76037.1"/>
    <property type="molecule type" value="Genomic_DNA"/>
</dbReference>
<sequence length="178" mass="20021">MRDDRPEAEQQASAARRFFAGVTEQAFMVELGVADPPLIDYIAALLSRFLASDDIYSVRSVRGERLTQVADMLAEAEARRGPAKRQLHRHIGDFTLFWTGVFPDIAARNKHLGGKDALLNYRELGKRSYAAASRIQVDRETAPSELLERLSQEFELCVYGLGEVRKAWEEREGGPLLV</sequence>
<accession>A0A518KE17</accession>
<dbReference type="KEGG" id="bmei:Spa11_42610"/>
<gene>
    <name evidence="1" type="ORF">Spa11_42610</name>
</gene>
<dbReference type="RefSeq" id="WP_145116377.1">
    <property type="nucleotide sequence ID" value="NZ_CP036349.1"/>
</dbReference>
<evidence type="ECO:0000313" key="2">
    <source>
        <dbReference type="Proteomes" id="UP000316426"/>
    </source>
</evidence>
<reference evidence="1 2" key="1">
    <citation type="submission" date="2019-02" db="EMBL/GenBank/DDBJ databases">
        <title>Deep-cultivation of Planctomycetes and their phenomic and genomic characterization uncovers novel biology.</title>
        <authorList>
            <person name="Wiegand S."/>
            <person name="Jogler M."/>
            <person name="Boedeker C."/>
            <person name="Pinto D."/>
            <person name="Vollmers J."/>
            <person name="Rivas-Marin E."/>
            <person name="Kohn T."/>
            <person name="Peeters S.H."/>
            <person name="Heuer A."/>
            <person name="Rast P."/>
            <person name="Oberbeckmann S."/>
            <person name="Bunk B."/>
            <person name="Jeske O."/>
            <person name="Meyerdierks A."/>
            <person name="Storesund J.E."/>
            <person name="Kallscheuer N."/>
            <person name="Luecker S."/>
            <person name="Lage O.M."/>
            <person name="Pohl T."/>
            <person name="Merkel B.J."/>
            <person name="Hornburger P."/>
            <person name="Mueller R.-W."/>
            <person name="Bruemmer F."/>
            <person name="Labrenz M."/>
            <person name="Spormann A.M."/>
            <person name="Op den Camp H."/>
            <person name="Overmann J."/>
            <person name="Amann R."/>
            <person name="Jetten M.S.M."/>
            <person name="Mascher T."/>
            <person name="Medema M.H."/>
            <person name="Devos D.P."/>
            <person name="Kaster A.-K."/>
            <person name="Ovreas L."/>
            <person name="Rohde M."/>
            <person name="Galperin M.Y."/>
            <person name="Jogler C."/>
        </authorList>
    </citation>
    <scope>NUCLEOTIDE SEQUENCE [LARGE SCALE GENOMIC DNA]</scope>
    <source>
        <strain evidence="1 2">Spa11</strain>
    </source>
</reference>
<protein>
    <submittedName>
        <fullName evidence="1">Uncharacterized protein</fullName>
    </submittedName>
</protein>
<evidence type="ECO:0000313" key="1">
    <source>
        <dbReference type="EMBL" id="QDV76037.1"/>
    </source>
</evidence>
<proteinExistence type="predicted"/>
<keyword evidence="2" id="KW-1185">Reference proteome</keyword>